<proteinExistence type="predicted"/>
<dbReference type="EMBL" id="CM042009">
    <property type="protein sequence ID" value="KAI3792924.1"/>
    <property type="molecule type" value="Genomic_DNA"/>
</dbReference>
<comment type="caution">
    <text evidence="1">The sequence shown here is derived from an EMBL/GenBank/DDBJ whole genome shotgun (WGS) entry which is preliminary data.</text>
</comment>
<name>A0ACB9HAL1_CICIN</name>
<reference evidence="1 2" key="2">
    <citation type="journal article" date="2022" name="Mol. Ecol. Resour.">
        <title>The genomes of chicory, endive, great burdock and yacon provide insights into Asteraceae paleo-polyploidization history and plant inulin production.</title>
        <authorList>
            <person name="Fan W."/>
            <person name="Wang S."/>
            <person name="Wang H."/>
            <person name="Wang A."/>
            <person name="Jiang F."/>
            <person name="Liu H."/>
            <person name="Zhao H."/>
            <person name="Xu D."/>
            <person name="Zhang Y."/>
        </authorList>
    </citation>
    <scope>NUCLEOTIDE SEQUENCE [LARGE SCALE GENOMIC DNA]</scope>
    <source>
        <strain evidence="2">cv. Punajuju</strain>
        <tissue evidence="1">Leaves</tissue>
    </source>
</reference>
<sequence length="113" mass="12868">MPLHCLVVAKVKLLGLSNCHTFTATPILASLMWPFCFKVLLSLRPIKDIFETMAQDSSLFVFQLSRIIMSQATGRRRWQRILRLAQERMAMARQSVALATYDDSLHTLSMVAL</sequence>
<evidence type="ECO:0000313" key="2">
    <source>
        <dbReference type="Proteomes" id="UP001055811"/>
    </source>
</evidence>
<organism evidence="1 2">
    <name type="scientific">Cichorium intybus</name>
    <name type="common">Chicory</name>
    <dbReference type="NCBI Taxonomy" id="13427"/>
    <lineage>
        <taxon>Eukaryota</taxon>
        <taxon>Viridiplantae</taxon>
        <taxon>Streptophyta</taxon>
        <taxon>Embryophyta</taxon>
        <taxon>Tracheophyta</taxon>
        <taxon>Spermatophyta</taxon>
        <taxon>Magnoliopsida</taxon>
        <taxon>eudicotyledons</taxon>
        <taxon>Gunneridae</taxon>
        <taxon>Pentapetalae</taxon>
        <taxon>asterids</taxon>
        <taxon>campanulids</taxon>
        <taxon>Asterales</taxon>
        <taxon>Asteraceae</taxon>
        <taxon>Cichorioideae</taxon>
        <taxon>Cichorieae</taxon>
        <taxon>Cichoriinae</taxon>
        <taxon>Cichorium</taxon>
    </lineage>
</organism>
<keyword evidence="2" id="KW-1185">Reference proteome</keyword>
<accession>A0ACB9HAL1</accession>
<reference evidence="2" key="1">
    <citation type="journal article" date="2022" name="Mol. Ecol. Resour.">
        <title>The genomes of chicory, endive, great burdock and yacon provide insights into Asteraceae palaeo-polyploidization history and plant inulin production.</title>
        <authorList>
            <person name="Fan W."/>
            <person name="Wang S."/>
            <person name="Wang H."/>
            <person name="Wang A."/>
            <person name="Jiang F."/>
            <person name="Liu H."/>
            <person name="Zhao H."/>
            <person name="Xu D."/>
            <person name="Zhang Y."/>
        </authorList>
    </citation>
    <scope>NUCLEOTIDE SEQUENCE [LARGE SCALE GENOMIC DNA]</scope>
    <source>
        <strain evidence="2">cv. Punajuju</strain>
    </source>
</reference>
<protein>
    <submittedName>
        <fullName evidence="1">Uncharacterized protein</fullName>
    </submittedName>
</protein>
<evidence type="ECO:0000313" key="1">
    <source>
        <dbReference type="EMBL" id="KAI3792924.1"/>
    </source>
</evidence>
<gene>
    <name evidence="1" type="ORF">L2E82_06817</name>
</gene>
<dbReference type="Proteomes" id="UP001055811">
    <property type="component" value="Linkage Group LG01"/>
</dbReference>